<sequence>MMLTATVTTVSAEEYEVQTGDSLWEIANENNTSVDDLIDLNDLKTTVIHPKQILLLNETYVVESGDSLTSIANQYGVTVDDLKDWNNLKSDTIIEGQELHIKELSNKNIAKEEPNKVQKEEVKADNEVQKEENEEQKADNEVKQEEKPVQADVSDDKPEGKTITVKATAYTADCEGCSGVTYTGMDLNSNPDAKVIAVDPDVIPLGSKVYVEGYGEAVAADIGSAIKGNRIDVFIPNVDKAKEWGTRTLDITIL</sequence>
<evidence type="ECO:0000256" key="2">
    <source>
        <dbReference type="SAM" id="MobiDB-lite"/>
    </source>
</evidence>
<feature type="domain" description="LysM" evidence="3">
    <location>
        <begin position="58"/>
        <end position="101"/>
    </location>
</feature>
<dbReference type="EMBL" id="LGTK01000034">
    <property type="protein sequence ID" value="KPH74285.1"/>
    <property type="molecule type" value="Genomic_DNA"/>
</dbReference>
<proteinExistence type="predicted"/>
<evidence type="ECO:0000313" key="5">
    <source>
        <dbReference type="Proteomes" id="UP000037854"/>
    </source>
</evidence>
<keyword evidence="1" id="KW-0732">Signal</keyword>
<dbReference type="SUPFAM" id="SSF54106">
    <property type="entry name" value="LysM domain"/>
    <property type="match status" value="2"/>
</dbReference>
<dbReference type="InterPro" id="IPR010611">
    <property type="entry name" value="3D_dom"/>
</dbReference>
<dbReference type="CDD" id="cd00118">
    <property type="entry name" value="LysM"/>
    <property type="match status" value="2"/>
</dbReference>
<dbReference type="PANTHER" id="PTHR39160">
    <property type="entry name" value="CELL WALL-BINDING PROTEIN YOCH"/>
    <property type="match status" value="1"/>
</dbReference>
<dbReference type="PANTHER" id="PTHR39160:SF6">
    <property type="entry name" value="CELL WALL-BINDING PROTEIN YOCH"/>
    <property type="match status" value="1"/>
</dbReference>
<dbReference type="CDD" id="cd22786">
    <property type="entry name" value="DPBB_YuiC-like"/>
    <property type="match status" value="1"/>
</dbReference>
<dbReference type="InterPro" id="IPR036779">
    <property type="entry name" value="LysM_dom_sf"/>
</dbReference>
<dbReference type="InterPro" id="IPR018392">
    <property type="entry name" value="LysM"/>
</dbReference>
<feature type="region of interest" description="Disordered" evidence="2">
    <location>
        <begin position="112"/>
        <end position="158"/>
    </location>
</feature>
<comment type="caution">
    <text evidence="4">The sequence shown here is derived from an EMBL/GenBank/DDBJ whole genome shotgun (WGS) entry which is preliminary data.</text>
</comment>
<accession>A0ABR5MIF5</accession>
<name>A0ABR5MIF5_9BACI</name>
<dbReference type="Gene3D" id="3.10.350.10">
    <property type="entry name" value="LysM domain"/>
    <property type="match status" value="2"/>
</dbReference>
<protein>
    <submittedName>
        <fullName evidence="4">Cell wall-binding protein</fullName>
    </submittedName>
</protein>
<evidence type="ECO:0000256" key="1">
    <source>
        <dbReference type="ARBA" id="ARBA00022729"/>
    </source>
</evidence>
<gene>
    <name evidence="4" type="ORF">AFL42_10655</name>
</gene>
<dbReference type="Proteomes" id="UP000037854">
    <property type="component" value="Unassembled WGS sequence"/>
</dbReference>
<feature type="domain" description="LysM" evidence="3">
    <location>
        <begin position="13"/>
        <end position="56"/>
    </location>
</feature>
<keyword evidence="5" id="KW-1185">Reference proteome</keyword>
<dbReference type="InterPro" id="IPR036908">
    <property type="entry name" value="RlpA-like_sf"/>
</dbReference>
<dbReference type="PROSITE" id="PS51782">
    <property type="entry name" value="LYSM"/>
    <property type="match status" value="2"/>
</dbReference>
<dbReference type="SMART" id="SM00257">
    <property type="entry name" value="LysM"/>
    <property type="match status" value="2"/>
</dbReference>
<dbReference type="Pfam" id="PF01476">
    <property type="entry name" value="LysM"/>
    <property type="match status" value="2"/>
</dbReference>
<reference evidence="4 5" key="1">
    <citation type="submission" date="2015-07" db="EMBL/GenBank/DDBJ databases">
        <title>High-quality draft genome sequence of Oceanobacillus caeni HM6, a bacillus isolated from a human feces.</title>
        <authorList>
            <person name="Kumar J."/>
            <person name="Verma M.K."/>
            <person name="Pandey R."/>
            <person name="Bhambi M."/>
            <person name="Chauhan N."/>
        </authorList>
    </citation>
    <scope>NUCLEOTIDE SEQUENCE [LARGE SCALE GENOMIC DNA]</scope>
    <source>
        <strain evidence="4 5">HM6</strain>
    </source>
</reference>
<evidence type="ECO:0000259" key="3">
    <source>
        <dbReference type="PROSITE" id="PS51782"/>
    </source>
</evidence>
<dbReference type="Pfam" id="PF06725">
    <property type="entry name" value="3D"/>
    <property type="match status" value="1"/>
</dbReference>
<dbReference type="SUPFAM" id="SSF50685">
    <property type="entry name" value="Barwin-like endoglucanases"/>
    <property type="match status" value="1"/>
</dbReference>
<evidence type="ECO:0000313" key="4">
    <source>
        <dbReference type="EMBL" id="KPH74285.1"/>
    </source>
</evidence>
<organism evidence="4 5">
    <name type="scientific">Oceanobacillus caeni</name>
    <dbReference type="NCBI Taxonomy" id="405946"/>
    <lineage>
        <taxon>Bacteria</taxon>
        <taxon>Bacillati</taxon>
        <taxon>Bacillota</taxon>
        <taxon>Bacilli</taxon>
        <taxon>Bacillales</taxon>
        <taxon>Bacillaceae</taxon>
        <taxon>Oceanobacillus</taxon>
    </lineage>
</organism>
<dbReference type="InterPro" id="IPR051933">
    <property type="entry name" value="Resuscitation_pf_RpfB"/>
</dbReference>